<dbReference type="EMBL" id="UINC01122078">
    <property type="protein sequence ID" value="SVC97673.1"/>
    <property type="molecule type" value="Genomic_DNA"/>
</dbReference>
<evidence type="ECO:0000256" key="2">
    <source>
        <dbReference type="ARBA" id="ARBA00022643"/>
    </source>
</evidence>
<evidence type="ECO:0000256" key="3">
    <source>
        <dbReference type="ARBA" id="ARBA00023002"/>
    </source>
</evidence>
<dbReference type="Pfam" id="PF00296">
    <property type="entry name" value="Bac_luciferase"/>
    <property type="match status" value="1"/>
</dbReference>
<dbReference type="InterPro" id="IPR050172">
    <property type="entry name" value="SsuD_RutA_monooxygenase"/>
</dbReference>
<dbReference type="GO" id="GO:0046306">
    <property type="term" value="P:alkanesulfonate catabolic process"/>
    <property type="evidence" value="ECO:0007669"/>
    <property type="project" value="TreeGrafter"/>
</dbReference>
<gene>
    <name evidence="6" type="ORF">METZ01_LOCUS350527</name>
</gene>
<dbReference type="AlphaFoldDB" id="A0A382RJ18"/>
<evidence type="ECO:0000256" key="4">
    <source>
        <dbReference type="ARBA" id="ARBA00023033"/>
    </source>
</evidence>
<proteinExistence type="predicted"/>
<organism evidence="6">
    <name type="scientific">marine metagenome</name>
    <dbReference type="NCBI Taxonomy" id="408172"/>
    <lineage>
        <taxon>unclassified sequences</taxon>
        <taxon>metagenomes</taxon>
        <taxon>ecological metagenomes</taxon>
    </lineage>
</organism>
<name>A0A382RJ18_9ZZZZ</name>
<evidence type="ECO:0000313" key="6">
    <source>
        <dbReference type="EMBL" id="SVC97673.1"/>
    </source>
</evidence>
<dbReference type="InterPro" id="IPR011251">
    <property type="entry name" value="Luciferase-like_dom"/>
</dbReference>
<sequence length="211" mass="23306">MKKIRLGFGMGAWPFAERNYRVFYDFVDDCESWGVDSLWFSDRIVGKGAILEPIVTIAALSGRNGMMKFGTNALIMPLRNPVIVAKELATLDFLSNGRLLLVAGLGGEDPREYEACGVSKAERAPRTDEALQALNVLWTQDEATFHGKYYNFENVSLEPKPVQQPGPPVWIGGRSEAAMRRTGRLGEGWLPSAITPQECHDGIEAIQVYAA</sequence>
<keyword evidence="3" id="KW-0560">Oxidoreductase</keyword>
<evidence type="ECO:0000259" key="5">
    <source>
        <dbReference type="Pfam" id="PF00296"/>
    </source>
</evidence>
<accession>A0A382RJ18</accession>
<dbReference type="SUPFAM" id="SSF51679">
    <property type="entry name" value="Bacterial luciferase-like"/>
    <property type="match status" value="1"/>
</dbReference>
<feature type="domain" description="Luciferase-like" evidence="5">
    <location>
        <begin position="16"/>
        <end position="209"/>
    </location>
</feature>
<reference evidence="6" key="1">
    <citation type="submission" date="2018-05" db="EMBL/GenBank/DDBJ databases">
        <authorList>
            <person name="Lanie J.A."/>
            <person name="Ng W.-L."/>
            <person name="Kazmierczak K.M."/>
            <person name="Andrzejewski T.M."/>
            <person name="Davidsen T.M."/>
            <person name="Wayne K.J."/>
            <person name="Tettelin H."/>
            <person name="Glass J.I."/>
            <person name="Rusch D."/>
            <person name="Podicherti R."/>
            <person name="Tsui H.-C.T."/>
            <person name="Winkler M.E."/>
        </authorList>
    </citation>
    <scope>NUCLEOTIDE SEQUENCE</scope>
</reference>
<dbReference type="Gene3D" id="3.20.20.30">
    <property type="entry name" value="Luciferase-like domain"/>
    <property type="match status" value="1"/>
</dbReference>
<keyword evidence="1" id="KW-0285">Flavoprotein</keyword>
<keyword evidence="2" id="KW-0288">FMN</keyword>
<dbReference type="InterPro" id="IPR036661">
    <property type="entry name" value="Luciferase-like_sf"/>
</dbReference>
<protein>
    <recommendedName>
        <fullName evidence="5">Luciferase-like domain-containing protein</fullName>
    </recommendedName>
</protein>
<dbReference type="GO" id="GO:0008726">
    <property type="term" value="F:alkanesulfonate monooxygenase activity"/>
    <property type="evidence" value="ECO:0007669"/>
    <property type="project" value="TreeGrafter"/>
</dbReference>
<keyword evidence="4" id="KW-0503">Monooxygenase</keyword>
<dbReference type="PANTHER" id="PTHR42847:SF4">
    <property type="entry name" value="ALKANESULFONATE MONOOXYGENASE-RELATED"/>
    <property type="match status" value="1"/>
</dbReference>
<dbReference type="PANTHER" id="PTHR42847">
    <property type="entry name" value="ALKANESULFONATE MONOOXYGENASE"/>
    <property type="match status" value="1"/>
</dbReference>
<evidence type="ECO:0000256" key="1">
    <source>
        <dbReference type="ARBA" id="ARBA00022630"/>
    </source>
</evidence>
<feature type="non-terminal residue" evidence="6">
    <location>
        <position position="211"/>
    </location>
</feature>